<dbReference type="PROSITE" id="PS51146">
    <property type="entry name" value="KAIC"/>
    <property type="match status" value="2"/>
</dbReference>
<keyword evidence="6" id="KW-0378">Hydrolase</keyword>
<gene>
    <name evidence="8" type="ORF">GZ085_10515</name>
</gene>
<evidence type="ECO:0000256" key="4">
    <source>
        <dbReference type="ARBA" id="ARBA00022737"/>
    </source>
</evidence>
<dbReference type="Proteomes" id="UP000483432">
    <property type="component" value="Unassembled WGS sequence"/>
</dbReference>
<evidence type="ECO:0000313" key="9">
    <source>
        <dbReference type="Proteomes" id="UP000483432"/>
    </source>
</evidence>
<evidence type="ECO:0000313" key="8">
    <source>
        <dbReference type="EMBL" id="NDP48800.1"/>
    </source>
</evidence>
<dbReference type="InterPro" id="IPR014774">
    <property type="entry name" value="KaiC-like_dom"/>
</dbReference>
<protein>
    <recommendedName>
        <fullName evidence="1">non-specific serine/threonine protein kinase</fullName>
        <ecNumber evidence="1">2.7.11.1</ecNumber>
    </recommendedName>
</protein>
<evidence type="ECO:0000256" key="5">
    <source>
        <dbReference type="ARBA" id="ARBA00022777"/>
    </source>
</evidence>
<name>A0A7C9T9U7_9PROT</name>
<dbReference type="EC" id="2.7.11.1" evidence="1"/>
<feature type="domain" description="KaiC" evidence="7">
    <location>
        <begin position="8"/>
        <end position="243"/>
    </location>
</feature>
<dbReference type="SUPFAM" id="SSF52540">
    <property type="entry name" value="P-loop containing nucleoside triphosphate hydrolases"/>
    <property type="match status" value="2"/>
</dbReference>
<dbReference type="EMBL" id="JAAFGW010000162">
    <property type="protein sequence ID" value="NDP48800.1"/>
    <property type="molecule type" value="Genomic_DNA"/>
</dbReference>
<dbReference type="InterPro" id="IPR027417">
    <property type="entry name" value="P-loop_NTPase"/>
</dbReference>
<evidence type="ECO:0000256" key="2">
    <source>
        <dbReference type="ARBA" id="ARBA00022553"/>
    </source>
</evidence>
<proteinExistence type="predicted"/>
<dbReference type="Gene3D" id="3.40.50.300">
    <property type="entry name" value="P-loop containing nucleotide triphosphate hydrolases"/>
    <property type="match status" value="2"/>
</dbReference>
<dbReference type="InterPro" id="IPR030665">
    <property type="entry name" value="KaiC"/>
</dbReference>
<accession>A0A7C9T9U7</accession>
<feature type="domain" description="KaiC" evidence="7">
    <location>
        <begin position="250"/>
        <end position="479"/>
    </location>
</feature>
<dbReference type="GO" id="GO:0005524">
    <property type="term" value="F:ATP binding"/>
    <property type="evidence" value="ECO:0007669"/>
    <property type="project" value="InterPro"/>
</dbReference>
<organism evidence="8 9">
    <name type="scientific">Sulfuriferula multivorans</name>
    <dbReference type="NCBI Taxonomy" id="1559896"/>
    <lineage>
        <taxon>Bacteria</taxon>
        <taxon>Pseudomonadati</taxon>
        <taxon>Pseudomonadota</taxon>
        <taxon>Betaproteobacteria</taxon>
        <taxon>Nitrosomonadales</taxon>
        <taxon>Sulfuricellaceae</taxon>
        <taxon>Sulfuriferula</taxon>
    </lineage>
</organism>
<dbReference type="PIRSF" id="PIRSF039117">
    <property type="entry name" value="KaiC"/>
    <property type="match status" value="1"/>
</dbReference>
<dbReference type="PANTHER" id="PTHR42926">
    <property type="match status" value="1"/>
</dbReference>
<keyword evidence="2" id="KW-0597">Phosphoprotein</keyword>
<comment type="caution">
    <text evidence="8">The sequence shown here is derived from an EMBL/GenBank/DDBJ whole genome shotgun (WGS) entry which is preliminary data.</text>
</comment>
<reference evidence="8 9" key="1">
    <citation type="submission" date="2019-09" db="EMBL/GenBank/DDBJ databases">
        <title>H2 Metabolism Revealed by Metagenomic Analysis in Subglacial Sediment of East Antarctica.</title>
        <authorList>
            <person name="Yang Z."/>
            <person name="Zhang Y."/>
            <person name="Lv Y."/>
            <person name="Yan W."/>
            <person name="Xiao X."/>
            <person name="Sun B."/>
            <person name="Ma H."/>
        </authorList>
    </citation>
    <scope>NUCLEOTIDE SEQUENCE [LARGE SCALE GENOMIC DNA]</scope>
    <source>
        <strain evidence="8">Bin2_2</strain>
    </source>
</reference>
<dbReference type="Pfam" id="PF06745">
    <property type="entry name" value="ATPase"/>
    <property type="match status" value="2"/>
</dbReference>
<sequence>MSDKVNIRRLPTGVPGLDNLLGGGLPEFSFNLIAGTPGSGKTTLAHQIMFSLATPDNRALFFTVLGEPALKMLRYQQQFPFFDFQKVNDSIRFINLSADLLEGDFDRVLTRIADEVKAYSPSLVFVDSFRSVVQSIKQEEGGATDMQRFVQQLGMQMTSWQATTFLIGEYLLPEAEASPVFTVADGILWLAQPLQHNSMVRKMQVVKMRGQAQAPGLHTFRISDEGVQVFPRAIIQHMPTLAINPSAGVERLSMGIPALDEMLGGGLPVGYSLLVVGPSGSGKTIMTTEFLAAGARRGELGVIAAFEKSPSQLLNKKLDTLIKDGKVGVIDTRSLDLSIDETLHDLIEMIKSMQAKRVVIDSLSGFELALAPEFREDFRGSLYRMIAELTGLGMTILMTSELEDRYTDLRFSPFGSAFLADAILVQRYIEVAGQFKRVLSVVKVRNSAHSKDIRLFDITDEGIVIGETMPEYSGIMSGRPTVST</sequence>
<keyword evidence="4" id="KW-0677">Repeat</keyword>
<keyword evidence="3" id="KW-0808">Transferase</keyword>
<dbReference type="AlphaFoldDB" id="A0A7C9T9U7"/>
<dbReference type="PANTHER" id="PTHR42926:SF1">
    <property type="entry name" value="CIRCADIAN CLOCK OSCILLATOR PROTEIN KAIC 1"/>
    <property type="match status" value="1"/>
</dbReference>
<keyword evidence="5" id="KW-0418">Kinase</keyword>
<dbReference type="GO" id="GO:0016787">
    <property type="term" value="F:hydrolase activity"/>
    <property type="evidence" value="ECO:0007669"/>
    <property type="project" value="UniProtKB-KW"/>
</dbReference>
<dbReference type="GO" id="GO:0004674">
    <property type="term" value="F:protein serine/threonine kinase activity"/>
    <property type="evidence" value="ECO:0007669"/>
    <property type="project" value="UniProtKB-EC"/>
</dbReference>
<dbReference type="InterPro" id="IPR010624">
    <property type="entry name" value="KaiC_dom"/>
</dbReference>
<evidence type="ECO:0000256" key="3">
    <source>
        <dbReference type="ARBA" id="ARBA00022679"/>
    </source>
</evidence>
<evidence type="ECO:0000256" key="1">
    <source>
        <dbReference type="ARBA" id="ARBA00012513"/>
    </source>
</evidence>
<evidence type="ECO:0000256" key="6">
    <source>
        <dbReference type="ARBA" id="ARBA00022801"/>
    </source>
</evidence>
<evidence type="ECO:0000259" key="7">
    <source>
        <dbReference type="PROSITE" id="PS51146"/>
    </source>
</evidence>
<dbReference type="InterPro" id="IPR051347">
    <property type="entry name" value="Circadian_clock_KaiC-rel"/>
</dbReference>